<dbReference type="PANTHER" id="PTHR43312">
    <property type="entry name" value="D-THREO-ALDOSE 1-DEHYDROGENASE"/>
    <property type="match status" value="1"/>
</dbReference>
<dbReference type="InterPro" id="IPR053135">
    <property type="entry name" value="AKR2_Oxidoreductase"/>
</dbReference>
<dbReference type="AlphaFoldDB" id="A0A7V2ATR9"/>
<reference evidence="2" key="1">
    <citation type="journal article" date="2020" name="mSystems">
        <title>Genome- and Community-Level Interaction Insights into Carbon Utilization and Element Cycling Functions of Hydrothermarchaeota in Hydrothermal Sediment.</title>
        <authorList>
            <person name="Zhou Z."/>
            <person name="Liu Y."/>
            <person name="Xu W."/>
            <person name="Pan J."/>
            <person name="Luo Z.H."/>
            <person name="Li M."/>
        </authorList>
    </citation>
    <scope>NUCLEOTIDE SEQUENCE [LARGE SCALE GENOMIC DNA]</scope>
    <source>
        <strain evidence="2">SpSt-1233</strain>
    </source>
</reference>
<dbReference type="EMBL" id="DSEC01000102">
    <property type="protein sequence ID" value="HER43108.1"/>
    <property type="molecule type" value="Genomic_DNA"/>
</dbReference>
<name>A0A7V2ATR9_UNCEI</name>
<dbReference type="Pfam" id="PF00248">
    <property type="entry name" value="Aldo_ket_red"/>
    <property type="match status" value="1"/>
</dbReference>
<gene>
    <name evidence="2" type="ORF">ENO08_01455</name>
</gene>
<feature type="domain" description="NADP-dependent oxidoreductase" evidence="1">
    <location>
        <begin position="95"/>
        <end position="278"/>
    </location>
</feature>
<dbReference type="PANTHER" id="PTHR43312:SF1">
    <property type="entry name" value="NADP-DEPENDENT OXIDOREDUCTASE DOMAIN-CONTAINING PROTEIN"/>
    <property type="match status" value="1"/>
</dbReference>
<dbReference type="InterPro" id="IPR036812">
    <property type="entry name" value="NAD(P)_OxRdtase_dom_sf"/>
</dbReference>
<proteinExistence type="predicted"/>
<comment type="caution">
    <text evidence="2">The sequence shown here is derived from an EMBL/GenBank/DDBJ whole genome shotgun (WGS) entry which is preliminary data.</text>
</comment>
<protein>
    <submittedName>
        <fullName evidence="2">Aldo/keto reductase</fullName>
    </submittedName>
</protein>
<feature type="non-terminal residue" evidence="2">
    <location>
        <position position="365"/>
    </location>
</feature>
<accession>A0A7V2ATR9</accession>
<dbReference type="CDD" id="cd19100">
    <property type="entry name" value="AKR_unchar"/>
    <property type="match status" value="1"/>
</dbReference>
<dbReference type="SUPFAM" id="SSF51430">
    <property type="entry name" value="NAD(P)-linked oxidoreductase"/>
    <property type="match status" value="1"/>
</dbReference>
<dbReference type="Gene3D" id="3.20.20.100">
    <property type="entry name" value="NADP-dependent oxidoreductase domain"/>
    <property type="match status" value="1"/>
</dbReference>
<dbReference type="InterPro" id="IPR023210">
    <property type="entry name" value="NADP_OxRdtase_dom"/>
</dbReference>
<organism evidence="2">
    <name type="scientific">Eiseniibacteriota bacterium</name>
    <dbReference type="NCBI Taxonomy" id="2212470"/>
    <lineage>
        <taxon>Bacteria</taxon>
        <taxon>Candidatus Eiseniibacteriota</taxon>
    </lineage>
</organism>
<evidence type="ECO:0000313" key="2">
    <source>
        <dbReference type="EMBL" id="HER43108.1"/>
    </source>
</evidence>
<dbReference type="Proteomes" id="UP000886069">
    <property type="component" value="Unassembled WGS sequence"/>
</dbReference>
<sequence>MREVDPRDVHARLGELFQRSPVPGRRSDSADYLCPLQGPPPLIFRFTRPLSLRCADGARPCILPSLKITAKRNNGGERMNKRTLGRTDITVSVVGFGGIPLQGLTFAEAERVLLHAFDSGIDFYDTARGYTDSEEKIGRALESRRDSVRIASKAMSRDASGMRGELETSLRDLRTGMIDLYQFHAVGDMKQLERILGPGGAYETLAGAREEGKVRWIGITGHSREILLHASGLGLFDTVQCPFNAIETEWEDKVLPAARAAGMGTIGMKPLAGGALADATPAIRFTLTRGIDISIPGMDAVEQVDENIRAGDLSEPTDDELAGLAREKEAWGELFCRRCGYCMPCPSGLNIPFLLLLEGYYNRYE</sequence>
<evidence type="ECO:0000259" key="1">
    <source>
        <dbReference type="Pfam" id="PF00248"/>
    </source>
</evidence>